<name>A0A8J7WM40_9ACTN</name>
<dbReference type="InterPro" id="IPR007329">
    <property type="entry name" value="FMN-bd"/>
</dbReference>
<dbReference type="GO" id="GO:0010181">
    <property type="term" value="F:FMN binding"/>
    <property type="evidence" value="ECO:0007669"/>
    <property type="project" value="InterPro"/>
</dbReference>
<dbReference type="Proteomes" id="UP000677913">
    <property type="component" value="Unassembled WGS sequence"/>
</dbReference>
<feature type="domain" description="FMN-binding" evidence="1">
    <location>
        <begin position="50"/>
        <end position="127"/>
    </location>
</feature>
<dbReference type="Pfam" id="PF04205">
    <property type="entry name" value="FMN_bind"/>
    <property type="match status" value="1"/>
</dbReference>
<dbReference type="RefSeq" id="WP_211467821.1">
    <property type="nucleotide sequence ID" value="NZ_JAGSXH010000034.1"/>
</dbReference>
<evidence type="ECO:0000259" key="1">
    <source>
        <dbReference type="SMART" id="SM00900"/>
    </source>
</evidence>
<comment type="caution">
    <text evidence="2">The sequence shown here is derived from an EMBL/GenBank/DDBJ whole genome shotgun (WGS) entry which is preliminary data.</text>
</comment>
<gene>
    <name evidence="2" type="ORF">KGA66_12115</name>
</gene>
<dbReference type="GO" id="GO:0016020">
    <property type="term" value="C:membrane"/>
    <property type="evidence" value="ECO:0007669"/>
    <property type="project" value="InterPro"/>
</dbReference>
<dbReference type="Gene3D" id="3.90.1010.20">
    <property type="match status" value="1"/>
</dbReference>
<sequence length="131" mass="13702">MRRTAVFITTTVLAMLALLGMKEGARAGYAAKVVRGNDTMTVTGPQVVLAHGIVQVRVTITGGRIVDVDAVSLPHDNPHSWAGGNYAATRLRGEVLAKQSAEVDIVSGATYTSQGYISSLQAALDAAGLHR</sequence>
<protein>
    <submittedName>
        <fullName evidence="2">FMN-binding protein</fullName>
    </submittedName>
</protein>
<proteinExistence type="predicted"/>
<dbReference type="SMART" id="SM00900">
    <property type="entry name" value="FMN_bind"/>
    <property type="match status" value="1"/>
</dbReference>
<evidence type="ECO:0000313" key="2">
    <source>
        <dbReference type="EMBL" id="MBS2963798.1"/>
    </source>
</evidence>
<organism evidence="2 3">
    <name type="scientific">Actinocrinis puniceicyclus</name>
    <dbReference type="NCBI Taxonomy" id="977794"/>
    <lineage>
        <taxon>Bacteria</taxon>
        <taxon>Bacillati</taxon>
        <taxon>Actinomycetota</taxon>
        <taxon>Actinomycetes</taxon>
        <taxon>Catenulisporales</taxon>
        <taxon>Actinospicaceae</taxon>
        <taxon>Actinocrinis</taxon>
    </lineage>
</organism>
<keyword evidence="3" id="KW-1185">Reference proteome</keyword>
<evidence type="ECO:0000313" key="3">
    <source>
        <dbReference type="Proteomes" id="UP000677913"/>
    </source>
</evidence>
<accession>A0A8J7WM40</accession>
<reference evidence="2" key="1">
    <citation type="submission" date="2021-04" db="EMBL/GenBank/DDBJ databases">
        <title>Genome based classification of Actinospica acidithermotolerans sp. nov., an actinobacterium isolated from an Indonesian hot spring.</title>
        <authorList>
            <person name="Kusuma A.B."/>
            <person name="Putra K.E."/>
            <person name="Nafisah S."/>
            <person name="Loh J."/>
            <person name="Nouioui I."/>
            <person name="Goodfellow M."/>
        </authorList>
    </citation>
    <scope>NUCLEOTIDE SEQUENCE</scope>
    <source>
        <strain evidence="2">DSM 45618</strain>
    </source>
</reference>
<dbReference type="AlphaFoldDB" id="A0A8J7WM40"/>
<dbReference type="EMBL" id="JAGSXH010000034">
    <property type="protein sequence ID" value="MBS2963798.1"/>
    <property type="molecule type" value="Genomic_DNA"/>
</dbReference>